<name>A0ABV3IP29_9ACTN</name>
<evidence type="ECO:0000256" key="6">
    <source>
        <dbReference type="ARBA" id="ARBA00023087"/>
    </source>
</evidence>
<evidence type="ECO:0000256" key="8">
    <source>
        <dbReference type="SAM" id="SignalP"/>
    </source>
</evidence>
<gene>
    <name evidence="10" type="ORF">AB0L03_05355</name>
</gene>
<evidence type="ECO:0000313" key="10">
    <source>
        <dbReference type="EMBL" id="MEV4922266.1"/>
    </source>
</evidence>
<evidence type="ECO:0000256" key="4">
    <source>
        <dbReference type="ARBA" id="ARBA00022729"/>
    </source>
</evidence>
<comment type="subcellular location">
    <subcellularLocation>
        <location evidence="1">Secreted</location>
        <location evidence="1">Cell wall</location>
    </subcellularLocation>
</comment>
<evidence type="ECO:0000259" key="9">
    <source>
        <dbReference type="PROSITE" id="PS51884"/>
    </source>
</evidence>
<keyword evidence="5" id="KW-0130">Cell adhesion</keyword>
<feature type="chain" id="PRO_5046554361" evidence="8">
    <location>
        <begin position="28"/>
        <end position="79"/>
    </location>
</feature>
<evidence type="ECO:0000313" key="11">
    <source>
        <dbReference type="Proteomes" id="UP001552479"/>
    </source>
</evidence>
<feature type="signal peptide" evidence="8">
    <location>
        <begin position="1"/>
        <end position="27"/>
    </location>
</feature>
<evidence type="ECO:0000256" key="7">
    <source>
        <dbReference type="PROSITE-ProRule" id="PRU01232"/>
    </source>
</evidence>
<keyword evidence="6 7" id="KW-0034">Amyloid</keyword>
<keyword evidence="2" id="KW-0134">Cell wall</keyword>
<proteinExistence type="predicted"/>
<dbReference type="Proteomes" id="UP001552479">
    <property type="component" value="Unassembled WGS sequence"/>
</dbReference>
<keyword evidence="3" id="KW-0964">Secreted</keyword>
<sequence length="79" mass="7514">MTPSTKATATAAVALLATAGAAATATADSVAAGGADKSAGVITGNTIQVPLRVPVTLCSFPINVIGLLNSTAGNVCISD</sequence>
<dbReference type="InterPro" id="IPR005528">
    <property type="entry name" value="ChpA-H"/>
</dbReference>
<dbReference type="EMBL" id="JBFASG010000003">
    <property type="protein sequence ID" value="MEV4922266.1"/>
    <property type="molecule type" value="Genomic_DNA"/>
</dbReference>
<evidence type="ECO:0000256" key="5">
    <source>
        <dbReference type="ARBA" id="ARBA00022889"/>
    </source>
</evidence>
<organism evidence="10 11">
    <name type="scientific">Streptomyces roseoverticillatus</name>
    <dbReference type="NCBI Taxonomy" id="66429"/>
    <lineage>
        <taxon>Bacteria</taxon>
        <taxon>Bacillati</taxon>
        <taxon>Actinomycetota</taxon>
        <taxon>Actinomycetes</taxon>
        <taxon>Kitasatosporales</taxon>
        <taxon>Streptomycetaceae</taxon>
        <taxon>Streptomyces</taxon>
    </lineage>
</organism>
<keyword evidence="4 8" id="KW-0732">Signal</keyword>
<dbReference type="PROSITE" id="PS51884">
    <property type="entry name" value="CHAPLIN"/>
    <property type="match status" value="1"/>
</dbReference>
<reference evidence="10 11" key="1">
    <citation type="submission" date="2024-06" db="EMBL/GenBank/DDBJ databases">
        <title>The Natural Products Discovery Center: Release of the First 8490 Sequenced Strains for Exploring Actinobacteria Biosynthetic Diversity.</title>
        <authorList>
            <person name="Kalkreuter E."/>
            <person name="Kautsar S.A."/>
            <person name="Yang D."/>
            <person name="Bader C.D."/>
            <person name="Teijaro C.N."/>
            <person name="Fluegel L."/>
            <person name="Davis C.M."/>
            <person name="Simpson J.R."/>
            <person name="Lauterbach L."/>
            <person name="Steele A.D."/>
            <person name="Gui C."/>
            <person name="Meng S."/>
            <person name="Li G."/>
            <person name="Viehrig K."/>
            <person name="Ye F."/>
            <person name="Su P."/>
            <person name="Kiefer A.F."/>
            <person name="Nichols A."/>
            <person name="Cepeda A.J."/>
            <person name="Yan W."/>
            <person name="Fan B."/>
            <person name="Jiang Y."/>
            <person name="Adhikari A."/>
            <person name="Zheng C.-J."/>
            <person name="Schuster L."/>
            <person name="Cowan T.M."/>
            <person name="Smanski M.J."/>
            <person name="Chevrette M.G."/>
            <person name="De Carvalho L.P.S."/>
            <person name="Shen B."/>
        </authorList>
    </citation>
    <scope>NUCLEOTIDE SEQUENCE [LARGE SCALE GENOMIC DNA]</scope>
    <source>
        <strain evidence="10 11">NPDC053791</strain>
    </source>
</reference>
<dbReference type="RefSeq" id="WP_359096679.1">
    <property type="nucleotide sequence ID" value="NZ_JBEZGT010000005.1"/>
</dbReference>
<comment type="caution">
    <text evidence="10">The sequence shown here is derived from an EMBL/GenBank/DDBJ whole genome shotgun (WGS) entry which is preliminary data.</text>
</comment>
<feature type="domain" description="Chaplin" evidence="9">
    <location>
        <begin position="38"/>
        <end position="78"/>
    </location>
</feature>
<accession>A0ABV3IP29</accession>
<evidence type="ECO:0000256" key="3">
    <source>
        <dbReference type="ARBA" id="ARBA00022525"/>
    </source>
</evidence>
<protein>
    <submittedName>
        <fullName evidence="10">Chaplin</fullName>
    </submittedName>
</protein>
<evidence type="ECO:0000256" key="2">
    <source>
        <dbReference type="ARBA" id="ARBA00022512"/>
    </source>
</evidence>
<keyword evidence="11" id="KW-1185">Reference proteome</keyword>
<evidence type="ECO:0000256" key="1">
    <source>
        <dbReference type="ARBA" id="ARBA00004191"/>
    </source>
</evidence>
<dbReference type="Pfam" id="PF03777">
    <property type="entry name" value="ChpA-C"/>
    <property type="match status" value="1"/>
</dbReference>